<dbReference type="Proteomes" id="UP001164250">
    <property type="component" value="Chromosome 3"/>
</dbReference>
<reference evidence="2" key="1">
    <citation type="journal article" date="2023" name="G3 (Bethesda)">
        <title>Genome assembly and association tests identify interacting loci associated with vigor, precocity, and sex in interspecific pistachio rootstocks.</title>
        <authorList>
            <person name="Palmer W."/>
            <person name="Jacygrad E."/>
            <person name="Sagayaradj S."/>
            <person name="Cavanaugh K."/>
            <person name="Han R."/>
            <person name="Bertier L."/>
            <person name="Beede B."/>
            <person name="Kafkas S."/>
            <person name="Golino D."/>
            <person name="Preece J."/>
            <person name="Michelmore R."/>
        </authorList>
    </citation>
    <scope>NUCLEOTIDE SEQUENCE [LARGE SCALE GENOMIC DNA]</scope>
</reference>
<name>A0ACC1BWG2_9ROSI</name>
<dbReference type="EMBL" id="CM047899">
    <property type="protein sequence ID" value="KAJ0103320.1"/>
    <property type="molecule type" value="Genomic_DNA"/>
</dbReference>
<protein>
    <submittedName>
        <fullName evidence="1">Uncharacterized protein</fullName>
    </submittedName>
</protein>
<evidence type="ECO:0000313" key="2">
    <source>
        <dbReference type="Proteomes" id="UP001164250"/>
    </source>
</evidence>
<organism evidence="1 2">
    <name type="scientific">Pistacia atlantica</name>
    <dbReference type="NCBI Taxonomy" id="434234"/>
    <lineage>
        <taxon>Eukaryota</taxon>
        <taxon>Viridiplantae</taxon>
        <taxon>Streptophyta</taxon>
        <taxon>Embryophyta</taxon>
        <taxon>Tracheophyta</taxon>
        <taxon>Spermatophyta</taxon>
        <taxon>Magnoliopsida</taxon>
        <taxon>eudicotyledons</taxon>
        <taxon>Gunneridae</taxon>
        <taxon>Pentapetalae</taxon>
        <taxon>rosids</taxon>
        <taxon>malvids</taxon>
        <taxon>Sapindales</taxon>
        <taxon>Anacardiaceae</taxon>
        <taxon>Pistacia</taxon>
    </lineage>
</organism>
<evidence type="ECO:0000313" key="1">
    <source>
        <dbReference type="EMBL" id="KAJ0103320.1"/>
    </source>
</evidence>
<proteinExistence type="predicted"/>
<comment type="caution">
    <text evidence="1">The sequence shown here is derived from an EMBL/GenBank/DDBJ whole genome shotgun (WGS) entry which is preliminary data.</text>
</comment>
<gene>
    <name evidence="1" type="ORF">Patl1_04847</name>
</gene>
<keyword evidence="2" id="KW-1185">Reference proteome</keyword>
<accession>A0ACC1BWG2</accession>
<sequence>MASSQLPLLLSLFLLVFQLQPTKAKLLNSKFLTPTILSQLSTTTHLNDTRPTVYFEVTKPIKLPRTKPCSQLILSHDFGNTYGKPPVLANYTPPSHCTSQKLSKIILEWKATCKGRQFDRIFGVWLGGVELLRGCTAEPTASGIVWSVNKDITRYQSLLVKNQTQTIAVHLGNVVDNTYTGVYHVNITINFYPTEEKLNSTENNSDNPASRFGANADLILPISQNLPLNDGLWFEIKNSMDTQVKEFRIPQNAYRAVLEVYLSFHQKDEFWYSNLPNEYVSTNHLGNTPGNGPFREVVVTLDDEIVGTIWPFTVIYTGGINFLFWSPITGIGSFDLPSYDIEITPFLGKILDGKNHKFGFSITSGMNVWFVDANLHLWLDSKSRKTQGKLLAHNVSALDVHSQSDFTGLDGTLWTNVSRSISSTGWVKSSYGEMTTEWIQDFRYSNSMSMSKDSNKQIINQMIHFNDSVYTRMPSYSVFSMNSYKRFPLGMSTDVLDKGDESYSLVTNITLGFNEEKSKIAGSDFLFNSLKNLQNGHVIIDIEGNYVLDALWNTEQAYEYRGSDLCYFRNISSLKDNILYDIVSNTCMQ</sequence>